<dbReference type="Proteomes" id="UP001295469">
    <property type="component" value="Chromosome C02"/>
</dbReference>
<sequence>MQARDEPIPHQTRLIATEPAYKTRKIKNQPADNMHKWMNHTDNRKSRYSLAAKRTGQEPNRRSTFESPIFTSPKQTRRKTEKIDRLRC</sequence>
<protein>
    <submittedName>
        <fullName evidence="2">(rape) hypothetical protein</fullName>
    </submittedName>
</protein>
<reference evidence="2" key="1">
    <citation type="submission" date="2021-01" db="EMBL/GenBank/DDBJ databases">
        <authorList>
            <consortium name="Genoscope - CEA"/>
            <person name="William W."/>
        </authorList>
    </citation>
    <scope>NUCLEOTIDE SEQUENCE</scope>
</reference>
<dbReference type="EMBL" id="HG994366">
    <property type="protein sequence ID" value="CAF1919679.1"/>
    <property type="molecule type" value="Genomic_DNA"/>
</dbReference>
<feature type="compositionally biased region" description="Basic and acidic residues" evidence="1">
    <location>
        <begin position="55"/>
        <end position="64"/>
    </location>
</feature>
<accession>A0A816KGC9</accession>
<organism evidence="2">
    <name type="scientific">Brassica napus</name>
    <name type="common">Rape</name>
    <dbReference type="NCBI Taxonomy" id="3708"/>
    <lineage>
        <taxon>Eukaryota</taxon>
        <taxon>Viridiplantae</taxon>
        <taxon>Streptophyta</taxon>
        <taxon>Embryophyta</taxon>
        <taxon>Tracheophyta</taxon>
        <taxon>Spermatophyta</taxon>
        <taxon>Magnoliopsida</taxon>
        <taxon>eudicotyledons</taxon>
        <taxon>Gunneridae</taxon>
        <taxon>Pentapetalae</taxon>
        <taxon>rosids</taxon>
        <taxon>malvids</taxon>
        <taxon>Brassicales</taxon>
        <taxon>Brassicaceae</taxon>
        <taxon>Brassiceae</taxon>
        <taxon>Brassica</taxon>
    </lineage>
</organism>
<gene>
    <name evidence="2" type="ORF">DARMORV10_C02P49270.1</name>
</gene>
<feature type="region of interest" description="Disordered" evidence="1">
    <location>
        <begin position="42"/>
        <end position="88"/>
    </location>
</feature>
<evidence type="ECO:0000313" key="2">
    <source>
        <dbReference type="EMBL" id="CAF1919679.1"/>
    </source>
</evidence>
<feature type="compositionally biased region" description="Polar residues" evidence="1">
    <location>
        <begin position="65"/>
        <end position="74"/>
    </location>
</feature>
<evidence type="ECO:0000256" key="1">
    <source>
        <dbReference type="SAM" id="MobiDB-lite"/>
    </source>
</evidence>
<proteinExistence type="predicted"/>
<name>A0A816KGC9_BRANA</name>
<dbReference type="AlphaFoldDB" id="A0A816KGC9"/>